<name>E6ZKL1_SPORE</name>
<gene>
    <name evidence="3" type="ORF">sr10127</name>
</gene>
<feature type="compositionally biased region" description="Basic and acidic residues" evidence="1">
    <location>
        <begin position="583"/>
        <end position="594"/>
    </location>
</feature>
<dbReference type="VEuPathDB" id="FungiDB:sr10127"/>
<feature type="region of interest" description="Disordered" evidence="1">
    <location>
        <begin position="1"/>
        <end position="309"/>
    </location>
</feature>
<dbReference type="InterPro" id="IPR000953">
    <property type="entry name" value="Chromo/chromo_shadow_dom"/>
</dbReference>
<protein>
    <recommendedName>
        <fullName evidence="2">Chromo domain-containing protein</fullName>
    </recommendedName>
</protein>
<dbReference type="InterPro" id="IPR016197">
    <property type="entry name" value="Chromo-like_dom_sf"/>
</dbReference>
<evidence type="ECO:0000256" key="1">
    <source>
        <dbReference type="SAM" id="MobiDB-lite"/>
    </source>
</evidence>
<dbReference type="EMBL" id="FQ311430">
    <property type="protein sequence ID" value="CBQ67864.1"/>
    <property type="molecule type" value="Genomic_DNA"/>
</dbReference>
<keyword evidence="4" id="KW-1185">Reference proteome</keyword>
<sequence length="1408" mass="156312">MPPRAIALDESDDDDKRYPLRSFKPPTYRAEHSDSEVDQLESDAEDDLEPPPPPPPRRSSSKSLREDRKKSKDEKKRKRHKEKQEERKRRKAEKKAQAAAAKQNGTTPGPSRPRATKSPSVTPVSAPSATTQPSTAAQETQITNDGGEGSSDSDAPLPSLVIRSSLSQPSPQPLITTTQSEPMSEDEVELIASQPAASQTVAASLTRSSSVPTLTDTSQQEKPSQRAASALPHTSSSEKGDAANPIQLDTSDPLFQPSSQAEQYDNDDATLSDVSSVTYSDDSEEYVEGEPFYTSSEGSVSESDDERQLGSWTEYDKENWQGSTAHLDDAYGENFDIRAVLRHRKNPRRGFYEYRVVWAGYPVYSSSWEQEKHFNSRRTLREYWERHGGRPADAPIPTLSDPEWTTHDSDTDIAVNRRPRKRAHEAKKKRRIEIRRDKWQLRQYLSSLSAERAAAKAREEERYEKYRRKKHVKLETKRVHEKGSTRSYQKRLDKKQQKRWSRNAAGGSSDAAGMSRFHATHANRNLADVSMKARGGAASGINTARTRVSQLNDSIPENDEYQITFRRSGPNFPGLSASMAPIRERPGFSSHSERPTVAPPTTMAANSGAPGSTATSQAPAPRPAPGSYKGAHRREPKVQMKQDFGSFLNRLHGGSSGATQRPTIANTPQPLQAPTDSTGRPIAMGRRPSEARKPNLLVLKPVEDFQGGSRPASSAARAYAGSSASSDAGDNDAFGIPEMSAVRSQFNPHQEAPDTDEEEKRARQAPASILKSTPATNTHTAKQGQVAPRTRVEDPRRRPAAVSWDTQEPAQAPWSPPHDSGQWSPVDAGFSVVDTASTGGRSPMSPVTRSPLEPSSAAQNHDGHRAKIPQHNLWHGYFEFVVGHNRIDAEADLYAFEPLSSDRQQTLGLDFQGGTVDFNMFLPFAWIRDMLTSHAAAAKEVMLLNANGVGAMQARSSLDQLSEQLKALDVALLAHAVGATHRSDSSGAKDYFVAFSSKYDVDFISGVPPSFHNVCGQSYTVCVIPLQLEHHPAPSLHISFEGPPPLEAQVNSVFEASFGKKTMEDLKIGRSEIRKVKRAAQRYRITPQHYESIRSKYNIIFLGQNPPAYEKSVLYLMIRIFEGGVRLILDPAKDAKLYKDANVGTNVFVRRAAFEEIIASDENAKALWLAPYLRRFKRQPRCRFWTVGFSPEHPDERVREIFPGHNGLVTFTVSSILADLLRSSMPEQDREDREEGQLTQTDKPPPASILCAAKFNLASGWRVRVHPWVRTCFKLLANDLEPACRALHLIDGDRPFPIDLTFELQYKLEELYRSADVKEWPTDAIFSPVFDEPTEVPDEPEQLVKRIDEEVLATLRKAQLSTASETRFHVLVSQESEISEEQLAGVEVMSLAELGDGACRRLTKLPGN</sequence>
<reference evidence="3 4" key="1">
    <citation type="journal article" date="2010" name="Science">
        <title>Pathogenicity determinants in smut fungi revealed by genome comparison.</title>
        <authorList>
            <person name="Schirawski J."/>
            <person name="Mannhaupt G."/>
            <person name="Muench K."/>
            <person name="Brefort T."/>
            <person name="Schipper K."/>
            <person name="Doehlemann G."/>
            <person name="Di Stasio M."/>
            <person name="Roessel N."/>
            <person name="Mendoza-Mendoza A."/>
            <person name="Pester D."/>
            <person name="Mueller O."/>
            <person name="Winterberg B."/>
            <person name="Meyer E."/>
            <person name="Ghareeb H."/>
            <person name="Wollenberg T."/>
            <person name="Muensterkoetter M."/>
            <person name="Wong P."/>
            <person name="Walter M."/>
            <person name="Stukenbrock E."/>
            <person name="Gueldener U."/>
            <person name="Kahmann R."/>
        </authorList>
    </citation>
    <scope>NUCLEOTIDE SEQUENCE [LARGE SCALE GENOMIC DNA]</scope>
    <source>
        <strain evidence="4">SRZ2</strain>
    </source>
</reference>
<evidence type="ECO:0000313" key="3">
    <source>
        <dbReference type="EMBL" id="CBQ67864.1"/>
    </source>
</evidence>
<feature type="compositionally biased region" description="Low complexity" evidence="1">
    <location>
        <begin position="504"/>
        <end position="514"/>
    </location>
</feature>
<feature type="compositionally biased region" description="Basic and acidic residues" evidence="1">
    <location>
        <begin position="474"/>
        <end position="495"/>
    </location>
</feature>
<feature type="compositionally biased region" description="Low complexity" evidence="1">
    <location>
        <begin position="707"/>
        <end position="728"/>
    </location>
</feature>
<evidence type="ECO:0000259" key="2">
    <source>
        <dbReference type="PROSITE" id="PS50013"/>
    </source>
</evidence>
<feature type="region of interest" description="Disordered" evidence="1">
    <location>
        <begin position="474"/>
        <end position="514"/>
    </location>
</feature>
<feature type="compositionally biased region" description="Polar residues" evidence="1">
    <location>
        <begin position="195"/>
        <end position="222"/>
    </location>
</feature>
<accession>E6ZKL1</accession>
<feature type="compositionally biased region" description="Polar residues" evidence="1">
    <location>
        <begin position="770"/>
        <end position="783"/>
    </location>
</feature>
<dbReference type="CDD" id="cd00024">
    <property type="entry name" value="CD_CSD"/>
    <property type="match status" value="1"/>
</dbReference>
<organism evidence="3 4">
    <name type="scientific">Sporisorium reilianum (strain SRZ2)</name>
    <name type="common">Maize head smut fungus</name>
    <dbReference type="NCBI Taxonomy" id="999809"/>
    <lineage>
        <taxon>Eukaryota</taxon>
        <taxon>Fungi</taxon>
        <taxon>Dikarya</taxon>
        <taxon>Basidiomycota</taxon>
        <taxon>Ustilaginomycotina</taxon>
        <taxon>Ustilaginomycetes</taxon>
        <taxon>Ustilaginales</taxon>
        <taxon>Ustilaginaceae</taxon>
        <taxon>Sporisorium</taxon>
    </lineage>
</organism>
<dbReference type="PROSITE" id="PS50013">
    <property type="entry name" value="CHROMO_2"/>
    <property type="match status" value="1"/>
</dbReference>
<feature type="compositionally biased region" description="Polar residues" evidence="1">
    <location>
        <begin position="834"/>
        <end position="848"/>
    </location>
</feature>
<feature type="compositionally biased region" description="Low complexity" evidence="1">
    <location>
        <begin position="118"/>
        <end position="141"/>
    </location>
</feature>
<feature type="region of interest" description="Disordered" evidence="1">
    <location>
        <begin position="583"/>
        <end position="864"/>
    </location>
</feature>
<dbReference type="Gene3D" id="2.40.50.40">
    <property type="match status" value="1"/>
</dbReference>
<feature type="compositionally biased region" description="Basic and acidic residues" evidence="1">
    <location>
        <begin position="63"/>
        <end position="74"/>
    </location>
</feature>
<dbReference type="OrthoDB" id="3366885at2759"/>
<feature type="compositionally biased region" description="Acidic residues" evidence="1">
    <location>
        <begin position="36"/>
        <end position="49"/>
    </location>
</feature>
<dbReference type="GO" id="GO:0006338">
    <property type="term" value="P:chromatin remodeling"/>
    <property type="evidence" value="ECO:0007669"/>
    <property type="project" value="UniProtKB-ARBA"/>
</dbReference>
<feature type="compositionally biased region" description="Polar residues" evidence="1">
    <location>
        <begin position="657"/>
        <end position="678"/>
    </location>
</feature>
<dbReference type="eggNOG" id="ENOG502RE0P">
    <property type="taxonomic scope" value="Eukaryota"/>
</dbReference>
<feature type="compositionally biased region" description="Polar residues" evidence="1">
    <location>
        <begin position="603"/>
        <end position="618"/>
    </location>
</feature>
<feature type="domain" description="Chromo" evidence="2">
    <location>
        <begin position="335"/>
        <end position="395"/>
    </location>
</feature>
<dbReference type="Proteomes" id="UP000008867">
    <property type="component" value="Chromosome 1"/>
</dbReference>
<dbReference type="SUPFAM" id="SSF54160">
    <property type="entry name" value="Chromo domain-like"/>
    <property type="match status" value="1"/>
</dbReference>
<proteinExistence type="predicted"/>
<evidence type="ECO:0000313" key="4">
    <source>
        <dbReference type="Proteomes" id="UP000008867"/>
    </source>
</evidence>
<dbReference type="HOGENOM" id="CLU_253850_0_0_1"/>